<gene>
    <name evidence="1" type="ORF">POSPLADRAFT_1062031</name>
</gene>
<dbReference type="GeneID" id="36326420"/>
<dbReference type="EMBL" id="KZ110610">
    <property type="protein sequence ID" value="OSX56882.1"/>
    <property type="molecule type" value="Genomic_DNA"/>
</dbReference>
<name>A0A1X6ML08_9APHY</name>
<evidence type="ECO:0000313" key="2">
    <source>
        <dbReference type="Proteomes" id="UP000194127"/>
    </source>
</evidence>
<accession>A0A1X6ML08</accession>
<reference evidence="1 2" key="1">
    <citation type="submission" date="2017-04" db="EMBL/GenBank/DDBJ databases">
        <title>Genome Sequence of the Model Brown-Rot Fungus Postia placenta SB12.</title>
        <authorList>
            <consortium name="DOE Joint Genome Institute"/>
            <person name="Gaskell J."/>
            <person name="Kersten P."/>
            <person name="Larrondo L.F."/>
            <person name="Canessa P."/>
            <person name="Martinez D."/>
            <person name="Hibbett D."/>
            <person name="Schmoll M."/>
            <person name="Kubicek C.P."/>
            <person name="Martinez A.T."/>
            <person name="Yadav J."/>
            <person name="Master E."/>
            <person name="Magnuson J.K."/>
            <person name="James T."/>
            <person name="Yaver D."/>
            <person name="Berka R."/>
            <person name="Labutti K."/>
            <person name="Lipzen A."/>
            <person name="Aerts A."/>
            <person name="Barry K."/>
            <person name="Henrissat B."/>
            <person name="Blanchette R."/>
            <person name="Grigoriev I."/>
            <person name="Cullen D."/>
        </authorList>
    </citation>
    <scope>NUCLEOTIDE SEQUENCE [LARGE SCALE GENOMIC DNA]</scope>
    <source>
        <strain evidence="1 2">MAD-698-R-SB12</strain>
    </source>
</reference>
<evidence type="ECO:0000313" key="1">
    <source>
        <dbReference type="EMBL" id="OSX56882.1"/>
    </source>
</evidence>
<dbReference type="RefSeq" id="XP_024333676.1">
    <property type="nucleotide sequence ID" value="XM_024481470.1"/>
</dbReference>
<proteinExistence type="predicted"/>
<organism evidence="1 2">
    <name type="scientific">Postia placenta MAD-698-R-SB12</name>
    <dbReference type="NCBI Taxonomy" id="670580"/>
    <lineage>
        <taxon>Eukaryota</taxon>
        <taxon>Fungi</taxon>
        <taxon>Dikarya</taxon>
        <taxon>Basidiomycota</taxon>
        <taxon>Agaricomycotina</taxon>
        <taxon>Agaricomycetes</taxon>
        <taxon>Polyporales</taxon>
        <taxon>Adustoporiaceae</taxon>
        <taxon>Rhodonia</taxon>
    </lineage>
</organism>
<protein>
    <submittedName>
        <fullName evidence="1">Uncharacterized protein</fullName>
    </submittedName>
</protein>
<keyword evidence="2" id="KW-1185">Reference proteome</keyword>
<dbReference type="AlphaFoldDB" id="A0A1X6ML08"/>
<sequence>MDALAHIPVIALVHSDTIEPVFPYIKRDSPLGDIPRLRKHKQCPGAETAEVPAKREEASDALRVVQRFCMLERHFPTDGPEL</sequence>
<dbReference type="Proteomes" id="UP000194127">
    <property type="component" value="Unassembled WGS sequence"/>
</dbReference>